<dbReference type="RefSeq" id="WP_182042396.1">
    <property type="nucleotide sequence ID" value="NZ_JACDZE010000001.1"/>
</dbReference>
<keyword evidence="2" id="KW-0479">Metal-binding</keyword>
<proteinExistence type="predicted"/>
<protein>
    <submittedName>
        <fullName evidence="7">S1/P1 nuclease</fullName>
    </submittedName>
</protein>
<evidence type="ECO:0000313" key="7">
    <source>
        <dbReference type="EMBL" id="MBA5628813.1"/>
    </source>
</evidence>
<dbReference type="EMBL" id="JACDZE010000001">
    <property type="protein sequence ID" value="MBA5628813.1"/>
    <property type="molecule type" value="Genomic_DNA"/>
</dbReference>
<name>A0A838ZRC7_9FLAO</name>
<dbReference type="InterPro" id="IPR003154">
    <property type="entry name" value="S1/P1nuclease"/>
</dbReference>
<dbReference type="GO" id="GO:0046872">
    <property type="term" value="F:metal ion binding"/>
    <property type="evidence" value="ECO:0007669"/>
    <property type="project" value="UniProtKB-KW"/>
</dbReference>
<evidence type="ECO:0000256" key="6">
    <source>
        <dbReference type="ARBA" id="ARBA00023180"/>
    </source>
</evidence>
<keyword evidence="3" id="KW-0255">Endonuclease</keyword>
<comment type="caution">
    <text evidence="7">The sequence shown here is derived from an EMBL/GenBank/DDBJ whole genome shotgun (WGS) entry which is preliminary data.</text>
</comment>
<dbReference type="Pfam" id="PF02265">
    <property type="entry name" value="S1-P1_nuclease"/>
    <property type="match status" value="1"/>
</dbReference>
<evidence type="ECO:0000256" key="2">
    <source>
        <dbReference type="ARBA" id="ARBA00022723"/>
    </source>
</evidence>
<evidence type="ECO:0000256" key="4">
    <source>
        <dbReference type="ARBA" id="ARBA00022801"/>
    </source>
</evidence>
<evidence type="ECO:0000313" key="8">
    <source>
        <dbReference type="Proteomes" id="UP000552241"/>
    </source>
</evidence>
<keyword evidence="8" id="KW-1185">Reference proteome</keyword>
<dbReference type="CDD" id="cd11010">
    <property type="entry name" value="S1-P1_nuclease"/>
    <property type="match status" value="1"/>
</dbReference>
<evidence type="ECO:0000256" key="1">
    <source>
        <dbReference type="ARBA" id="ARBA00022722"/>
    </source>
</evidence>
<dbReference type="GO" id="GO:0003676">
    <property type="term" value="F:nucleic acid binding"/>
    <property type="evidence" value="ECO:0007669"/>
    <property type="project" value="InterPro"/>
</dbReference>
<organism evidence="7 8">
    <name type="scientific">Moheibacter lacus</name>
    <dbReference type="NCBI Taxonomy" id="2745851"/>
    <lineage>
        <taxon>Bacteria</taxon>
        <taxon>Pseudomonadati</taxon>
        <taxon>Bacteroidota</taxon>
        <taxon>Flavobacteriia</taxon>
        <taxon>Flavobacteriales</taxon>
        <taxon>Weeksellaceae</taxon>
        <taxon>Moheibacter</taxon>
    </lineage>
</organism>
<reference evidence="7 8" key="1">
    <citation type="submission" date="2020-07" db="EMBL/GenBank/DDBJ databases">
        <title>Moheibacter lacus sp. nov., a member of the family Flavobacteriaceae isolated from freshwater lake sediment.</title>
        <authorList>
            <person name="Liu Y."/>
        </authorList>
    </citation>
    <scope>NUCLEOTIDE SEQUENCE [LARGE SCALE GENOMIC DNA]</scope>
    <source>
        <strain evidence="7 8">BDHS18</strain>
    </source>
</reference>
<evidence type="ECO:0000256" key="5">
    <source>
        <dbReference type="ARBA" id="ARBA00023157"/>
    </source>
</evidence>
<dbReference type="GO" id="GO:0016788">
    <property type="term" value="F:hydrolase activity, acting on ester bonds"/>
    <property type="evidence" value="ECO:0007669"/>
    <property type="project" value="InterPro"/>
</dbReference>
<dbReference type="AlphaFoldDB" id="A0A838ZRC7"/>
<keyword evidence="5" id="KW-1015">Disulfide bond</keyword>
<gene>
    <name evidence="7" type="ORF">HU137_03395</name>
</gene>
<dbReference type="Gene3D" id="1.10.575.10">
    <property type="entry name" value="P1 Nuclease"/>
    <property type="match status" value="1"/>
</dbReference>
<dbReference type="GO" id="GO:0006308">
    <property type="term" value="P:DNA catabolic process"/>
    <property type="evidence" value="ECO:0007669"/>
    <property type="project" value="InterPro"/>
</dbReference>
<keyword evidence="4" id="KW-0378">Hydrolase</keyword>
<dbReference type="InterPro" id="IPR008947">
    <property type="entry name" value="PLipase_C/P1_nuclease_dom_sf"/>
</dbReference>
<dbReference type="SUPFAM" id="SSF48537">
    <property type="entry name" value="Phospholipase C/P1 nuclease"/>
    <property type="match status" value="1"/>
</dbReference>
<dbReference type="GO" id="GO:0004519">
    <property type="term" value="F:endonuclease activity"/>
    <property type="evidence" value="ECO:0007669"/>
    <property type="project" value="UniProtKB-KW"/>
</dbReference>
<evidence type="ECO:0000256" key="3">
    <source>
        <dbReference type="ARBA" id="ARBA00022759"/>
    </source>
</evidence>
<dbReference type="PANTHER" id="PTHR33146:SF26">
    <property type="entry name" value="ENDONUCLEASE 4"/>
    <property type="match status" value="1"/>
</dbReference>
<keyword evidence="6" id="KW-0325">Glycoprotein</keyword>
<keyword evidence="1" id="KW-0540">Nuclease</keyword>
<dbReference type="Proteomes" id="UP000552241">
    <property type="component" value="Unassembled WGS sequence"/>
</dbReference>
<accession>A0A838ZRC7</accession>
<sequence length="262" mass="30878">MKSIPFYFAILFILISTPAFGWGTTGHRIVAEIAENHLNCKAKRQIHKIIGEQKLAYWANWPDFIKSDPNWKMADSWHYINFPGGMNRNQFDLELKNSSDENLYKRTLILLDELKNHQNLSLEKKQENLYFLLHLIGDAHQPLHIGREEDLGGNKIEIEWFRNQTNLHSLWDTKLIDHQQYSYTEYAEVLDVYDKKFNENLIEGDLGDWLFDSYQKSQIIYSDVKSGDKLWYNYNYENLSILENQLLKGGLRLAKVLNEVFG</sequence>
<dbReference type="PANTHER" id="PTHR33146">
    <property type="entry name" value="ENDONUCLEASE 4"/>
    <property type="match status" value="1"/>
</dbReference>